<dbReference type="Gene3D" id="3.40.50.10990">
    <property type="entry name" value="GTP cyclohydrolase II"/>
    <property type="match status" value="1"/>
</dbReference>
<keyword evidence="2 9" id="KW-0686">Riboflavin biosynthesis</keyword>
<evidence type="ECO:0000256" key="4">
    <source>
        <dbReference type="ARBA" id="ARBA00022741"/>
    </source>
</evidence>
<dbReference type="PANTHER" id="PTHR21327:SF18">
    <property type="entry name" value="3,4-DIHYDROXY-2-BUTANONE 4-PHOSPHATE SYNTHASE"/>
    <property type="match status" value="1"/>
</dbReference>
<evidence type="ECO:0000256" key="2">
    <source>
        <dbReference type="ARBA" id="ARBA00022619"/>
    </source>
</evidence>
<feature type="binding site" evidence="9">
    <location>
        <begin position="61"/>
        <end position="65"/>
    </location>
    <ligand>
        <name>GTP</name>
        <dbReference type="ChEBI" id="CHEBI:37565"/>
    </ligand>
</feature>
<feature type="binding site" evidence="9">
    <location>
        <position position="161"/>
    </location>
    <ligand>
        <name>GTP</name>
        <dbReference type="ChEBI" id="CHEBI:37565"/>
    </ligand>
</feature>
<dbReference type="NCBIfam" id="TIGR00505">
    <property type="entry name" value="ribA"/>
    <property type="match status" value="1"/>
</dbReference>
<proteinExistence type="inferred from homology"/>
<feature type="active site" description="Nucleophile" evidence="9">
    <location>
        <position position="140"/>
    </location>
</feature>
<feature type="binding site" evidence="9">
    <location>
        <position position="126"/>
    </location>
    <ligand>
        <name>GTP</name>
        <dbReference type="ChEBI" id="CHEBI:37565"/>
    </ligand>
</feature>
<dbReference type="EC" id="3.5.4.25" evidence="9"/>
<keyword evidence="6 9" id="KW-0862">Zinc</keyword>
<keyword evidence="5 9" id="KW-0378">Hydrolase</keyword>
<evidence type="ECO:0000256" key="10">
    <source>
        <dbReference type="SAM" id="MobiDB-lite"/>
    </source>
</evidence>
<evidence type="ECO:0000259" key="11">
    <source>
        <dbReference type="Pfam" id="PF00925"/>
    </source>
</evidence>
<dbReference type="InterPro" id="IPR000926">
    <property type="entry name" value="RibA"/>
</dbReference>
<dbReference type="CDD" id="cd00641">
    <property type="entry name" value="GTP_cyclohydro2"/>
    <property type="match status" value="1"/>
</dbReference>
<comment type="similarity">
    <text evidence="9">Belongs to the GTP cyclohydrolase II family.</text>
</comment>
<dbReference type="RefSeq" id="WP_345310591.1">
    <property type="nucleotide sequence ID" value="NZ_BAABLN010000008.1"/>
</dbReference>
<dbReference type="HAMAP" id="MF_00179">
    <property type="entry name" value="RibA"/>
    <property type="match status" value="1"/>
</dbReference>
<comment type="cofactor">
    <cofactor evidence="9">
        <name>Zn(2+)</name>
        <dbReference type="ChEBI" id="CHEBI:29105"/>
    </cofactor>
    <text evidence="9">Binds 1 zinc ion per subunit.</text>
</comment>
<protein>
    <recommendedName>
        <fullName evidence="9">GTP cyclohydrolase-2</fullName>
        <ecNumber evidence="9">3.5.4.25</ecNumber>
    </recommendedName>
    <alternativeName>
        <fullName evidence="9">GTP cyclohydrolase II</fullName>
    </alternativeName>
</protein>
<keyword evidence="4 9" id="KW-0547">Nucleotide-binding</keyword>
<comment type="catalytic activity">
    <reaction evidence="8 9">
        <text>GTP + 4 H2O = 2,5-diamino-6-hydroxy-4-(5-phosphoribosylamino)-pyrimidine + formate + 2 phosphate + 3 H(+)</text>
        <dbReference type="Rhea" id="RHEA:23704"/>
        <dbReference type="ChEBI" id="CHEBI:15377"/>
        <dbReference type="ChEBI" id="CHEBI:15378"/>
        <dbReference type="ChEBI" id="CHEBI:15740"/>
        <dbReference type="ChEBI" id="CHEBI:37565"/>
        <dbReference type="ChEBI" id="CHEBI:43474"/>
        <dbReference type="ChEBI" id="CHEBI:58614"/>
        <dbReference type="EC" id="3.5.4.25"/>
    </reaction>
</comment>
<evidence type="ECO:0000256" key="1">
    <source>
        <dbReference type="ARBA" id="ARBA00004853"/>
    </source>
</evidence>
<feature type="binding site" evidence="9">
    <location>
        <position position="79"/>
    </location>
    <ligand>
        <name>Zn(2+)</name>
        <dbReference type="ChEBI" id="CHEBI:29105"/>
        <note>catalytic</note>
    </ligand>
</feature>
<dbReference type="NCBIfam" id="NF001591">
    <property type="entry name" value="PRK00393.1"/>
    <property type="match status" value="1"/>
</dbReference>
<dbReference type="InterPro" id="IPR036144">
    <property type="entry name" value="RibA-like_sf"/>
</dbReference>
<reference evidence="13" key="1">
    <citation type="journal article" date="2019" name="Int. J. Syst. Evol. Microbiol.">
        <title>The Global Catalogue of Microorganisms (GCM) 10K type strain sequencing project: providing services to taxonomists for standard genome sequencing and annotation.</title>
        <authorList>
            <consortium name="The Broad Institute Genomics Platform"/>
            <consortium name="The Broad Institute Genome Sequencing Center for Infectious Disease"/>
            <person name="Wu L."/>
            <person name="Ma J."/>
        </authorList>
    </citation>
    <scope>NUCLEOTIDE SEQUENCE [LARGE SCALE GENOMIC DNA]</scope>
    <source>
        <strain evidence="13">JCM 18958</strain>
    </source>
</reference>
<evidence type="ECO:0000313" key="13">
    <source>
        <dbReference type="Proteomes" id="UP001501446"/>
    </source>
</evidence>
<dbReference type="EMBL" id="BAABLN010000008">
    <property type="protein sequence ID" value="GAA4692682.1"/>
    <property type="molecule type" value="Genomic_DNA"/>
</dbReference>
<feature type="binding site" evidence="9">
    <location>
        <position position="77"/>
    </location>
    <ligand>
        <name>Zn(2+)</name>
        <dbReference type="ChEBI" id="CHEBI:29105"/>
        <note>catalytic</note>
    </ligand>
</feature>
<feature type="binding site" evidence="9">
    <location>
        <begin position="104"/>
        <end position="106"/>
    </location>
    <ligand>
        <name>GTP</name>
        <dbReference type="ChEBI" id="CHEBI:37565"/>
    </ligand>
</feature>
<dbReference type="InterPro" id="IPR032677">
    <property type="entry name" value="GTP_cyclohydro_II"/>
</dbReference>
<evidence type="ECO:0000256" key="9">
    <source>
        <dbReference type="HAMAP-Rule" id="MF_00179"/>
    </source>
</evidence>
<feature type="binding site" evidence="9">
    <location>
        <position position="166"/>
    </location>
    <ligand>
        <name>GTP</name>
        <dbReference type="ChEBI" id="CHEBI:37565"/>
    </ligand>
</feature>
<dbReference type="Pfam" id="PF00925">
    <property type="entry name" value="GTP_cyclohydro2"/>
    <property type="match status" value="1"/>
</dbReference>
<name>A0ABP8WQ97_9MICC</name>
<comment type="caution">
    <text evidence="9">Lacks conserved residue(s) required for the propagation of feature annotation.</text>
</comment>
<dbReference type="SUPFAM" id="SSF142695">
    <property type="entry name" value="RibA-like"/>
    <property type="match status" value="1"/>
</dbReference>
<evidence type="ECO:0000256" key="6">
    <source>
        <dbReference type="ARBA" id="ARBA00022833"/>
    </source>
</evidence>
<keyword evidence="3 9" id="KW-0479">Metal-binding</keyword>
<accession>A0ABP8WQ97</accession>
<evidence type="ECO:0000256" key="5">
    <source>
        <dbReference type="ARBA" id="ARBA00022801"/>
    </source>
</evidence>
<dbReference type="Proteomes" id="UP001501446">
    <property type="component" value="Unassembled WGS sequence"/>
</dbReference>
<comment type="caution">
    <text evidence="12">The sequence shown here is derived from an EMBL/GenBank/DDBJ whole genome shotgun (WGS) entry which is preliminary data.</text>
</comment>
<keyword evidence="13" id="KW-1185">Reference proteome</keyword>
<feature type="region of interest" description="Disordered" evidence="10">
    <location>
        <begin position="208"/>
        <end position="240"/>
    </location>
</feature>
<keyword evidence="7 9" id="KW-0342">GTP-binding</keyword>
<feature type="domain" description="GTP cyclohydrolase II" evidence="11">
    <location>
        <begin position="13"/>
        <end position="181"/>
    </location>
</feature>
<evidence type="ECO:0000313" key="12">
    <source>
        <dbReference type="EMBL" id="GAA4692682.1"/>
    </source>
</evidence>
<evidence type="ECO:0000256" key="3">
    <source>
        <dbReference type="ARBA" id="ARBA00022723"/>
    </source>
</evidence>
<gene>
    <name evidence="9" type="primary">ribA</name>
    <name evidence="12" type="ORF">GCM10025781_07420</name>
</gene>
<evidence type="ECO:0000256" key="8">
    <source>
        <dbReference type="ARBA" id="ARBA00049295"/>
    </source>
</evidence>
<organism evidence="12 13">
    <name type="scientific">Kocuria gwangalliensis</name>
    <dbReference type="NCBI Taxonomy" id="501592"/>
    <lineage>
        <taxon>Bacteria</taxon>
        <taxon>Bacillati</taxon>
        <taxon>Actinomycetota</taxon>
        <taxon>Actinomycetes</taxon>
        <taxon>Micrococcales</taxon>
        <taxon>Micrococcaceae</taxon>
        <taxon>Kocuria</taxon>
    </lineage>
</organism>
<evidence type="ECO:0000256" key="7">
    <source>
        <dbReference type="ARBA" id="ARBA00023134"/>
    </source>
</evidence>
<comment type="pathway">
    <text evidence="1 9">Cofactor biosynthesis; riboflavin biosynthesis; 5-amino-6-(D-ribitylamino)uracil from GTP: step 1/4.</text>
</comment>
<sequence>MSATPETLDHSEAVSVPTEFGTFSVMGWLVPEPSGRAAAEHVSLSAAPTTAEEAAKPPLVRLHSECITGDVFGSWRCDCGPQLHLALERIANHGGTVLYLRNHEGRGIGLINKLRAYKLQDGGADTVEANTMLGLPAEARDYSAAARILKEMGLTRIRLLTNNPDKVRKLEDLGITVAAVVAHEVPPREENLRYLLTKRDRMNHRLTELTSSDFGTPTLSTQQHSTPNFNTPNHSTGEQS</sequence>
<dbReference type="PANTHER" id="PTHR21327">
    <property type="entry name" value="GTP CYCLOHYDROLASE II-RELATED"/>
    <property type="match status" value="1"/>
</dbReference>
<comment type="function">
    <text evidence="9">Catalyzes the conversion of GTP to 2,5-diamino-6-ribosylamino-4(3H)-pyrimidinone 5'-phosphate (DARP), formate and pyrophosphate.</text>
</comment>
<feature type="binding site" evidence="9">
    <location>
        <position position="82"/>
    </location>
    <ligand>
        <name>GTP</name>
        <dbReference type="ChEBI" id="CHEBI:37565"/>
    </ligand>
</feature>
<feature type="binding site" evidence="9">
    <location>
        <position position="66"/>
    </location>
    <ligand>
        <name>Zn(2+)</name>
        <dbReference type="ChEBI" id="CHEBI:29105"/>
        <note>catalytic</note>
    </ligand>
</feature>